<dbReference type="PANTHER" id="PTHR38107:SF3">
    <property type="entry name" value="LYSOZYME RRRD-RELATED"/>
    <property type="match status" value="1"/>
</dbReference>
<dbReference type="PANTHER" id="PTHR38107">
    <property type="match status" value="1"/>
</dbReference>
<keyword evidence="3" id="KW-0326">Glycosidase</keyword>
<keyword evidence="3" id="KW-0378">Hydrolase</keyword>
<comment type="catalytic activity">
    <reaction evidence="3">
        <text>Hydrolysis of (1-&gt;4)-beta-linkages between N-acetylmuramic acid and N-acetyl-D-glucosamine residues in a peptidoglycan and between N-acetyl-D-glucosamine residues in chitodextrins.</text>
        <dbReference type="EC" id="3.2.1.17"/>
    </reaction>
</comment>
<keyword evidence="1 3" id="KW-0929">Antimicrobial</keyword>
<keyword evidence="2 3" id="KW-0081">Bacteriolytic enzyme</keyword>
<evidence type="ECO:0000256" key="1">
    <source>
        <dbReference type="ARBA" id="ARBA00022529"/>
    </source>
</evidence>
<dbReference type="KEGG" id="fla:SY85_13545"/>
<reference evidence="6" key="1">
    <citation type="submission" date="2015-01" db="EMBL/GenBank/DDBJ databases">
        <title>Flavisolibacter sp./LCS9/ whole genome sequencing.</title>
        <authorList>
            <person name="Kim M.K."/>
            <person name="Srinivasan S."/>
            <person name="Lee J.-J."/>
        </authorList>
    </citation>
    <scope>NUCLEOTIDE SEQUENCE [LARGE SCALE GENOMIC DNA]</scope>
    <source>
        <strain evidence="6">LCS9</strain>
    </source>
</reference>
<dbReference type="AlphaFoldDB" id="A0A172TWB1"/>
<dbReference type="InterPro" id="IPR002196">
    <property type="entry name" value="Glyco_hydro_24"/>
</dbReference>
<dbReference type="NCBIfam" id="TIGR03696">
    <property type="entry name" value="Rhs_assc_core"/>
    <property type="match status" value="1"/>
</dbReference>
<gene>
    <name evidence="5" type="ORF">SY85_13545</name>
</gene>
<dbReference type="SUPFAM" id="SSF53955">
    <property type="entry name" value="Lysozyme-like"/>
    <property type="match status" value="1"/>
</dbReference>
<dbReference type="GO" id="GO:0031640">
    <property type="term" value="P:killing of cells of another organism"/>
    <property type="evidence" value="ECO:0007669"/>
    <property type="project" value="UniProtKB-KW"/>
</dbReference>
<dbReference type="GO" id="GO:0009253">
    <property type="term" value="P:peptidoglycan catabolic process"/>
    <property type="evidence" value="ECO:0007669"/>
    <property type="project" value="InterPro"/>
</dbReference>
<keyword evidence="6" id="KW-1185">Reference proteome</keyword>
<protein>
    <recommendedName>
        <fullName evidence="3">Lysozyme</fullName>
        <ecNumber evidence="3">3.2.1.17</ecNumber>
    </recommendedName>
</protein>
<reference evidence="5 6" key="2">
    <citation type="journal article" date="2016" name="Int. J. Syst. Evol. Microbiol.">
        <title>Flavisolibacter tropicus sp. nov., isolated from tropical soil.</title>
        <authorList>
            <person name="Lee J.J."/>
            <person name="Kang M.S."/>
            <person name="Kim G.S."/>
            <person name="Lee C.S."/>
            <person name="Lim S."/>
            <person name="Lee J."/>
            <person name="Roh S.H."/>
            <person name="Kang H."/>
            <person name="Ha J.M."/>
            <person name="Bae S."/>
            <person name="Jung H.Y."/>
            <person name="Kim M.K."/>
        </authorList>
    </citation>
    <scope>NUCLEOTIDE SEQUENCE [LARGE SCALE GENOMIC DNA]</scope>
    <source>
        <strain evidence="5 6">LCS9</strain>
    </source>
</reference>
<comment type="similarity">
    <text evidence="3">Belongs to the glycosyl hydrolase 24 family.</text>
</comment>
<dbReference type="Pfam" id="PF00959">
    <property type="entry name" value="Phage_lysozyme"/>
    <property type="match status" value="1"/>
</dbReference>
<dbReference type="Gene3D" id="2.180.10.10">
    <property type="entry name" value="RHS repeat-associated core"/>
    <property type="match status" value="1"/>
</dbReference>
<dbReference type="InterPro" id="IPR023346">
    <property type="entry name" value="Lysozyme-like_dom_sf"/>
</dbReference>
<dbReference type="GO" id="GO:0016998">
    <property type="term" value="P:cell wall macromolecule catabolic process"/>
    <property type="evidence" value="ECO:0007669"/>
    <property type="project" value="InterPro"/>
</dbReference>
<dbReference type="STRING" id="1492898.SY85_13545"/>
<dbReference type="InterPro" id="IPR051018">
    <property type="entry name" value="Bacteriophage_GH24"/>
</dbReference>
<dbReference type="EMBL" id="CP011390">
    <property type="protein sequence ID" value="ANE51379.1"/>
    <property type="molecule type" value="Genomic_DNA"/>
</dbReference>
<dbReference type="GO" id="GO:0003796">
    <property type="term" value="F:lysozyme activity"/>
    <property type="evidence" value="ECO:0007669"/>
    <property type="project" value="UniProtKB-EC"/>
</dbReference>
<accession>A0A172TWB1</accession>
<evidence type="ECO:0000256" key="2">
    <source>
        <dbReference type="ARBA" id="ARBA00022638"/>
    </source>
</evidence>
<organism evidence="5 6">
    <name type="scientific">Flavisolibacter tropicus</name>
    <dbReference type="NCBI Taxonomy" id="1492898"/>
    <lineage>
        <taxon>Bacteria</taxon>
        <taxon>Pseudomonadati</taxon>
        <taxon>Bacteroidota</taxon>
        <taxon>Chitinophagia</taxon>
        <taxon>Chitinophagales</taxon>
        <taxon>Chitinophagaceae</taxon>
        <taxon>Flavisolibacter</taxon>
    </lineage>
</organism>
<dbReference type="EC" id="3.2.1.17" evidence="3"/>
<dbReference type="Proteomes" id="UP000077177">
    <property type="component" value="Chromosome"/>
</dbReference>
<feature type="region of interest" description="Disordered" evidence="4">
    <location>
        <begin position="287"/>
        <end position="317"/>
    </location>
</feature>
<name>A0A172TWB1_9BACT</name>
<evidence type="ECO:0000313" key="5">
    <source>
        <dbReference type="EMBL" id="ANE51379.1"/>
    </source>
</evidence>
<dbReference type="InterPro" id="IPR022385">
    <property type="entry name" value="Rhs_assc_core"/>
</dbReference>
<evidence type="ECO:0000313" key="6">
    <source>
        <dbReference type="Proteomes" id="UP000077177"/>
    </source>
</evidence>
<dbReference type="GO" id="GO:0042742">
    <property type="term" value="P:defense response to bacterium"/>
    <property type="evidence" value="ECO:0007669"/>
    <property type="project" value="UniProtKB-KW"/>
</dbReference>
<proteinExistence type="inferred from homology"/>
<evidence type="ECO:0000256" key="3">
    <source>
        <dbReference type="RuleBase" id="RU003788"/>
    </source>
</evidence>
<sequence length="317" mass="35374">MGLPSRTYTTTNQYRYGFNGKEQDQEVSGVGNQYDYGFRVYNPRLGRFLSVDPLFKSFAWNSPYCYAENDVIRSVDLDGKEKQIYIYDFTEDKITKTKISLPEAGPLGDGVLIQSNHGGKTTYYYGNQIPDPTIVSFKKAYEGVNTDKEGNHVGYNDHLGNPTIGFGHLIKKVEPYTVGGKISAADAEALFRKDSKDIFQKADNLLKGYTLSENQKNALYDASFNMGPGKMSHYTQDGTKYSGENFFLEYMAGGEGIKKRRYAENLLYSEGVYIHFDVINNKTTKQTAKDAVNGQTGGPDPISSQGTAGKIPDEKNR</sequence>
<dbReference type="InterPro" id="IPR023347">
    <property type="entry name" value="Lysozyme_dom_sf"/>
</dbReference>
<evidence type="ECO:0000256" key="4">
    <source>
        <dbReference type="SAM" id="MobiDB-lite"/>
    </source>
</evidence>
<dbReference type="Gene3D" id="1.10.530.40">
    <property type="match status" value="1"/>
</dbReference>